<dbReference type="EMBL" id="SDOV01000007">
    <property type="protein sequence ID" value="KAH7639945.1"/>
    <property type="molecule type" value="Genomic_DNA"/>
</dbReference>
<dbReference type="Gene3D" id="1.20.1270.10">
    <property type="match status" value="1"/>
</dbReference>
<dbReference type="FunFam" id="3.30.30.30:FF:000001">
    <property type="entry name" value="heat shock 70 kDa protein-like"/>
    <property type="match status" value="1"/>
</dbReference>
<dbReference type="FunFam" id="3.90.640.10:FF:000134">
    <property type="entry name" value="Heat shock cognate 71 kDa protein"/>
    <property type="match status" value="1"/>
</dbReference>
<keyword evidence="4" id="KW-0346">Stress response</keyword>
<dbReference type="AlphaFoldDB" id="A0A9D4NVH1"/>
<gene>
    <name evidence="8" type="ORF">HUG17_3978</name>
</gene>
<dbReference type="PROSITE" id="PS01036">
    <property type="entry name" value="HSP70_3"/>
    <property type="match status" value="1"/>
</dbReference>
<dbReference type="InterPro" id="IPR029048">
    <property type="entry name" value="HSP70_C_sf"/>
</dbReference>
<evidence type="ECO:0000256" key="2">
    <source>
        <dbReference type="ARBA" id="ARBA00022741"/>
    </source>
</evidence>
<dbReference type="InterPro" id="IPR029047">
    <property type="entry name" value="HSP70_peptide-bd_sf"/>
</dbReference>
<keyword evidence="2 6" id="KW-0547">Nucleotide-binding</keyword>
<dbReference type="SUPFAM" id="SSF53067">
    <property type="entry name" value="Actin-like ATPase domain"/>
    <property type="match status" value="2"/>
</dbReference>
<comment type="similarity">
    <text evidence="1 6">Belongs to the heat shock protein 70 family.</text>
</comment>
<dbReference type="GO" id="GO:0006950">
    <property type="term" value="P:response to stress"/>
    <property type="evidence" value="ECO:0007669"/>
    <property type="project" value="UniProtKB-ARBA"/>
</dbReference>
<proteinExistence type="inferred from homology"/>
<dbReference type="InterPro" id="IPR018181">
    <property type="entry name" value="Heat_shock_70_CS"/>
</dbReference>
<evidence type="ECO:0000256" key="3">
    <source>
        <dbReference type="ARBA" id="ARBA00022840"/>
    </source>
</evidence>
<reference evidence="8" key="2">
    <citation type="journal article" date="2021" name="World Allergy Organ. J.">
        <title>Chromosome-level assembly of Dermatophagoides farinae genome and transcriptome reveals two novel allergens Der f 37 and Der f 39.</title>
        <authorList>
            <person name="Chen J."/>
            <person name="Cai Z."/>
            <person name="Fan D."/>
            <person name="Hu J."/>
            <person name="Hou Y."/>
            <person name="He Y."/>
            <person name="Zhang Z."/>
            <person name="Zhao Z."/>
            <person name="Gao P."/>
            <person name="Hu W."/>
            <person name="Sun J."/>
            <person name="Li J."/>
            <person name="Ji K."/>
        </authorList>
    </citation>
    <scope>NUCLEOTIDE SEQUENCE</scope>
    <source>
        <strain evidence="8">JKM2019</strain>
    </source>
</reference>
<dbReference type="PRINTS" id="PR00301">
    <property type="entry name" value="HEATSHOCK70"/>
</dbReference>
<dbReference type="InterPro" id="IPR013126">
    <property type="entry name" value="Hsp_70_fam"/>
</dbReference>
<sequence length="587" mass="64173">MKHWPFTVVNDGGKPKIQVEYKGETKKFFPEEISSMVLTKMKEIAEAYLGKTITSAVITVPAYFNDSQRQATKDAGTIAGLNVLRIINEPTAAAIAYGLDKKAKGEQNVLIFDLGGGTFDVSILTIEDGIFEVKSTAGDTHLGGEDFDNRMVNHFVQEFKRKHKKDLTSNKRALRRLRTACERAKRTLSSSTQASIEIDSLFEGIDFYSTITRARFEELCADLFRSTLDPVEKSLRDAKLDKSQINEIVLVGGSTRIPKIQKLLQDFFNGKELNKSINPDEAVAYGAAVQAAILNGDQSENVQDLLLLDVAPLSLGIETAGGVMTPLIKRNTTIPTKQTQTFSTYSDNQPGVLIQLLTMVIDCLIQKQQVYEGERAMTKDNNLLGKFELSGIPPAPRGVPQIEVTFDIDANGILNVSAVDKSTGKQNKITITNDKGRLSKDDIERMVKEAESYKEEDDKQRDRISAKNTLEAYAFQIRSTISEDAIKSKISEEDRKKIDDKVSEVLKWLDANALAEKDEFEHQRKELESVCNPIITKLYQQAGGAGAGGMPGGMPGGFPGGFPGADGSGGAGSGDGGKSGPTIEEVD</sequence>
<dbReference type="Pfam" id="PF00012">
    <property type="entry name" value="HSP70"/>
    <property type="match status" value="1"/>
</dbReference>
<dbReference type="InterPro" id="IPR043129">
    <property type="entry name" value="ATPase_NBD"/>
</dbReference>
<protein>
    <recommendedName>
        <fullName evidence="5">Heat shock 70 kDa protein cognate 4</fullName>
    </recommendedName>
</protein>
<evidence type="ECO:0000256" key="7">
    <source>
        <dbReference type="SAM" id="MobiDB-lite"/>
    </source>
</evidence>
<dbReference type="FunFam" id="1.20.1270.10:FF:000003">
    <property type="entry name" value="heat shock cognate 71 kDa protein-like"/>
    <property type="match status" value="1"/>
</dbReference>
<evidence type="ECO:0000256" key="1">
    <source>
        <dbReference type="ARBA" id="ARBA00007381"/>
    </source>
</evidence>
<name>A0A9D4NVH1_DERFA</name>
<dbReference type="PROSITE" id="PS00329">
    <property type="entry name" value="HSP70_2"/>
    <property type="match status" value="1"/>
</dbReference>
<dbReference type="Gene3D" id="3.90.640.10">
    <property type="entry name" value="Actin, Chain A, domain 4"/>
    <property type="match status" value="1"/>
</dbReference>
<feature type="region of interest" description="Disordered" evidence="7">
    <location>
        <begin position="543"/>
        <end position="587"/>
    </location>
</feature>
<reference evidence="8" key="1">
    <citation type="submission" date="2020-06" db="EMBL/GenBank/DDBJ databases">
        <authorList>
            <person name="Ji K."/>
            <person name="Li J."/>
        </authorList>
    </citation>
    <scope>NUCLEOTIDE SEQUENCE</scope>
    <source>
        <strain evidence="8">JKM2019</strain>
        <tissue evidence="8">Whole body</tissue>
    </source>
</reference>
<dbReference type="Proteomes" id="UP000828236">
    <property type="component" value="Unassembled WGS sequence"/>
</dbReference>
<evidence type="ECO:0000256" key="4">
    <source>
        <dbReference type="ARBA" id="ARBA00023016"/>
    </source>
</evidence>
<dbReference type="GO" id="GO:0005524">
    <property type="term" value="F:ATP binding"/>
    <property type="evidence" value="ECO:0007669"/>
    <property type="project" value="UniProtKB-KW"/>
</dbReference>
<dbReference type="FunFam" id="3.30.420.40:FF:000135">
    <property type="entry name" value="Heat shock cognate 71 kDa protein"/>
    <property type="match status" value="1"/>
</dbReference>
<keyword evidence="3 6" id="KW-0067">ATP-binding</keyword>
<comment type="caution">
    <text evidence="8">The sequence shown here is derived from an EMBL/GenBank/DDBJ whole genome shotgun (WGS) entry which is preliminary data.</text>
</comment>
<evidence type="ECO:0000256" key="6">
    <source>
        <dbReference type="RuleBase" id="RU003322"/>
    </source>
</evidence>
<dbReference type="SUPFAM" id="SSF100920">
    <property type="entry name" value="Heat shock protein 70kD (HSP70), peptide-binding domain"/>
    <property type="match status" value="1"/>
</dbReference>
<dbReference type="FunFam" id="2.60.34.10:FF:000002">
    <property type="entry name" value="Heat shock 70 kDa"/>
    <property type="match status" value="1"/>
</dbReference>
<organism evidence="8">
    <name type="scientific">Dermatophagoides farinae</name>
    <name type="common">American house dust mite</name>
    <dbReference type="NCBI Taxonomy" id="6954"/>
    <lineage>
        <taxon>Eukaryota</taxon>
        <taxon>Metazoa</taxon>
        <taxon>Ecdysozoa</taxon>
        <taxon>Arthropoda</taxon>
        <taxon>Chelicerata</taxon>
        <taxon>Arachnida</taxon>
        <taxon>Acari</taxon>
        <taxon>Acariformes</taxon>
        <taxon>Sarcoptiformes</taxon>
        <taxon>Astigmata</taxon>
        <taxon>Psoroptidia</taxon>
        <taxon>Analgoidea</taxon>
        <taxon>Pyroglyphidae</taxon>
        <taxon>Dermatophagoidinae</taxon>
        <taxon>Dermatophagoides</taxon>
    </lineage>
</organism>
<dbReference type="Gene3D" id="2.60.34.10">
    <property type="entry name" value="Substrate Binding Domain Of DNAk, Chain A, domain 1"/>
    <property type="match status" value="1"/>
</dbReference>
<evidence type="ECO:0000313" key="8">
    <source>
        <dbReference type="EMBL" id="KAH7639945.1"/>
    </source>
</evidence>
<dbReference type="PANTHER" id="PTHR19375">
    <property type="entry name" value="HEAT SHOCK PROTEIN 70KDA"/>
    <property type="match status" value="1"/>
</dbReference>
<dbReference type="FunFam" id="3.30.420.40:FF:000545">
    <property type="entry name" value="Endoplasmic reticulum chaperone BiP"/>
    <property type="match status" value="1"/>
</dbReference>
<dbReference type="Gene3D" id="3.30.420.40">
    <property type="match status" value="2"/>
</dbReference>
<dbReference type="NCBIfam" id="NF001413">
    <property type="entry name" value="PRK00290.1"/>
    <property type="match status" value="1"/>
</dbReference>
<dbReference type="SUPFAM" id="SSF100934">
    <property type="entry name" value="Heat shock protein 70kD (HSP70), C-terminal subdomain"/>
    <property type="match status" value="1"/>
</dbReference>
<dbReference type="GO" id="GO:0140662">
    <property type="term" value="F:ATP-dependent protein folding chaperone"/>
    <property type="evidence" value="ECO:0007669"/>
    <property type="project" value="InterPro"/>
</dbReference>
<dbReference type="Gene3D" id="3.30.30.30">
    <property type="match status" value="1"/>
</dbReference>
<accession>A0A9D4NVH1</accession>
<evidence type="ECO:0000256" key="5">
    <source>
        <dbReference type="ARBA" id="ARBA00072095"/>
    </source>
</evidence>
<feature type="compositionally biased region" description="Gly residues" evidence="7">
    <location>
        <begin position="543"/>
        <end position="579"/>
    </location>
</feature>